<proteinExistence type="inferred from homology"/>
<dbReference type="GO" id="GO:0008483">
    <property type="term" value="F:transaminase activity"/>
    <property type="evidence" value="ECO:0007669"/>
    <property type="project" value="UniProtKB-KW"/>
</dbReference>
<evidence type="ECO:0000256" key="1">
    <source>
        <dbReference type="ARBA" id="ARBA00001933"/>
    </source>
</evidence>
<comment type="similarity">
    <text evidence="2">Belongs to the class-V pyridoxal-phosphate-dependent aminotransferase family. Csd subfamily.</text>
</comment>
<dbReference type="InterPro" id="IPR000192">
    <property type="entry name" value="Aminotrans_V_dom"/>
</dbReference>
<dbReference type="NCBIfam" id="TIGR01977">
    <property type="entry name" value="am_tr_V_EF2568"/>
    <property type="match status" value="1"/>
</dbReference>
<comment type="caution">
    <text evidence="8">The sequence shown here is derived from an EMBL/GenBank/DDBJ whole genome shotgun (WGS) entry which is preliminary data.</text>
</comment>
<dbReference type="Pfam" id="PF00266">
    <property type="entry name" value="Aminotran_5"/>
    <property type="match status" value="1"/>
</dbReference>
<comment type="catalytic activity">
    <reaction evidence="5">
        <text>(sulfur carrier)-H + L-cysteine = (sulfur carrier)-SH + L-alanine</text>
        <dbReference type="Rhea" id="RHEA:43892"/>
        <dbReference type="Rhea" id="RHEA-COMP:14737"/>
        <dbReference type="Rhea" id="RHEA-COMP:14739"/>
        <dbReference type="ChEBI" id="CHEBI:29917"/>
        <dbReference type="ChEBI" id="CHEBI:35235"/>
        <dbReference type="ChEBI" id="CHEBI:57972"/>
        <dbReference type="ChEBI" id="CHEBI:64428"/>
        <dbReference type="EC" id="2.8.1.7"/>
    </reaction>
</comment>
<dbReference type="EMBL" id="JAUOZS010000001">
    <property type="protein sequence ID" value="MDT8903343.1"/>
    <property type="molecule type" value="Genomic_DNA"/>
</dbReference>
<name>A0ABU3P2T5_9FIRM</name>
<evidence type="ECO:0000256" key="4">
    <source>
        <dbReference type="ARBA" id="ARBA00022898"/>
    </source>
</evidence>
<evidence type="ECO:0000313" key="9">
    <source>
        <dbReference type="Proteomes" id="UP001254848"/>
    </source>
</evidence>
<keyword evidence="4" id="KW-0663">Pyridoxal phosphate</keyword>
<sequence>MIYLDNAATSWPKPAAVPRAVAACLRRAASPGRGGHGLSREADKIMFAAREELSALFAATNSSTITFTANATDAVNTALFGLLAPGDRVVTTSMEHNAVARPLRALENRGLILDIVPCDHTGALPLDNLRSALKGGAKAVVATHASNVTGTIMPLADIGRLAHDAGALLIVDAAQTAGVEPIDVAAMGIDAMAFSGHKSLLGPQGTGGLYVREGIMVEPFRHGGTGSLSESDRQPLFYPDRLESGTPNTPGIAGLLAGVRYINKRGLENIRIAEYQLTADLLAGLTQIPGIAVYGPPAGEPRTAVVSFTVGDQDSGEIAHRLDREFGIACRGGLHCAPWAHQTIGSLVTGTVRFSPGCFTAAADIAAALAAVADFAGAN</sequence>
<dbReference type="InterPro" id="IPR015421">
    <property type="entry name" value="PyrdxlP-dep_Trfase_major"/>
</dbReference>
<dbReference type="SUPFAM" id="SSF53383">
    <property type="entry name" value="PLP-dependent transferases"/>
    <property type="match status" value="1"/>
</dbReference>
<protein>
    <recommendedName>
        <fullName evidence="3">cysteine desulfurase</fullName>
        <ecNumber evidence="3">2.8.1.7</ecNumber>
    </recommendedName>
</protein>
<accession>A0ABU3P2T5</accession>
<dbReference type="InterPro" id="IPR015424">
    <property type="entry name" value="PyrdxlP-dep_Trfase"/>
</dbReference>
<feature type="domain" description="Aminotransferase class V" evidence="7">
    <location>
        <begin position="2"/>
        <end position="366"/>
    </location>
</feature>
<dbReference type="EC" id="2.8.1.7" evidence="3"/>
<evidence type="ECO:0000256" key="2">
    <source>
        <dbReference type="ARBA" id="ARBA00010447"/>
    </source>
</evidence>
<gene>
    <name evidence="8" type="ORF">Q4T40_19100</name>
</gene>
<dbReference type="InterPro" id="IPR020578">
    <property type="entry name" value="Aminotrans_V_PyrdxlP_BS"/>
</dbReference>
<comment type="cofactor">
    <cofactor evidence="1 6">
        <name>pyridoxal 5'-phosphate</name>
        <dbReference type="ChEBI" id="CHEBI:597326"/>
    </cofactor>
</comment>
<evidence type="ECO:0000256" key="5">
    <source>
        <dbReference type="ARBA" id="ARBA00050776"/>
    </source>
</evidence>
<evidence type="ECO:0000256" key="6">
    <source>
        <dbReference type="RuleBase" id="RU004504"/>
    </source>
</evidence>
<evidence type="ECO:0000259" key="7">
    <source>
        <dbReference type="Pfam" id="PF00266"/>
    </source>
</evidence>
<keyword evidence="9" id="KW-1185">Reference proteome</keyword>
<dbReference type="Gene3D" id="3.90.1150.10">
    <property type="entry name" value="Aspartate Aminotransferase, domain 1"/>
    <property type="match status" value="1"/>
</dbReference>
<dbReference type="Proteomes" id="UP001254848">
    <property type="component" value="Unassembled WGS sequence"/>
</dbReference>
<dbReference type="InterPro" id="IPR010969">
    <property type="entry name" value="Cys_dSase-rel_unknwn_funct"/>
</dbReference>
<dbReference type="InterPro" id="IPR016454">
    <property type="entry name" value="Cysteine_dSase"/>
</dbReference>
<reference evidence="8 9" key="1">
    <citation type="submission" date="2023-07" db="EMBL/GenBank/DDBJ databases">
        <title>The novel representative of Negativicutes class, Anaeroselena agilis gen. nov. sp. nov.</title>
        <authorList>
            <person name="Prokofeva M.I."/>
            <person name="Elcheninov A.G."/>
            <person name="Klyukina A."/>
            <person name="Kublanov I.V."/>
            <person name="Frolov E.N."/>
            <person name="Podosokorskaya O.A."/>
        </authorList>
    </citation>
    <scope>NUCLEOTIDE SEQUENCE [LARGE SCALE GENOMIC DNA]</scope>
    <source>
        <strain evidence="8 9">4137-cl</strain>
    </source>
</reference>
<dbReference type="RefSeq" id="WP_413781802.1">
    <property type="nucleotide sequence ID" value="NZ_JAUOZS010000001.1"/>
</dbReference>
<dbReference type="InterPro" id="IPR015422">
    <property type="entry name" value="PyrdxlP-dep_Trfase_small"/>
</dbReference>
<keyword evidence="8" id="KW-0032">Aminotransferase</keyword>
<dbReference type="PIRSF" id="PIRSF005572">
    <property type="entry name" value="NifS"/>
    <property type="match status" value="1"/>
</dbReference>
<dbReference type="PROSITE" id="PS00595">
    <property type="entry name" value="AA_TRANSFER_CLASS_5"/>
    <property type="match status" value="1"/>
</dbReference>
<organism evidence="8 9">
    <name type="scientific">Anaeroselena agilis</name>
    <dbReference type="NCBI Taxonomy" id="3063788"/>
    <lineage>
        <taxon>Bacteria</taxon>
        <taxon>Bacillati</taxon>
        <taxon>Bacillota</taxon>
        <taxon>Negativicutes</taxon>
        <taxon>Acetonemataceae</taxon>
        <taxon>Anaeroselena</taxon>
    </lineage>
</organism>
<keyword evidence="8" id="KW-0808">Transferase</keyword>
<dbReference type="PANTHER" id="PTHR43586">
    <property type="entry name" value="CYSTEINE DESULFURASE"/>
    <property type="match status" value="1"/>
</dbReference>
<evidence type="ECO:0000313" key="8">
    <source>
        <dbReference type="EMBL" id="MDT8903343.1"/>
    </source>
</evidence>
<evidence type="ECO:0000256" key="3">
    <source>
        <dbReference type="ARBA" id="ARBA00012239"/>
    </source>
</evidence>
<dbReference type="PANTHER" id="PTHR43586:SF4">
    <property type="entry name" value="ISOPENICILLIN N EPIMERASE"/>
    <property type="match status" value="1"/>
</dbReference>
<dbReference type="Gene3D" id="3.40.640.10">
    <property type="entry name" value="Type I PLP-dependent aspartate aminotransferase-like (Major domain)"/>
    <property type="match status" value="1"/>
</dbReference>